<dbReference type="InterPro" id="IPR011743">
    <property type="entry name" value="Caa3_sub_IV"/>
</dbReference>
<feature type="transmembrane region" description="Helical" evidence="6">
    <location>
        <begin position="36"/>
        <end position="56"/>
    </location>
</feature>
<evidence type="ECO:0000256" key="4">
    <source>
        <dbReference type="ARBA" id="ARBA00022989"/>
    </source>
</evidence>
<organism evidence="7">
    <name type="scientific">marine metagenome</name>
    <dbReference type="NCBI Taxonomy" id="408172"/>
    <lineage>
        <taxon>unclassified sequences</taxon>
        <taxon>metagenomes</taxon>
        <taxon>ecological metagenomes</taxon>
    </lineage>
</organism>
<evidence type="ECO:0008006" key="8">
    <source>
        <dbReference type="Google" id="ProtNLM"/>
    </source>
</evidence>
<keyword evidence="3 6" id="KW-0812">Transmembrane</keyword>
<dbReference type="AlphaFoldDB" id="A0A383F6F7"/>
<reference evidence="7" key="1">
    <citation type="submission" date="2018-05" db="EMBL/GenBank/DDBJ databases">
        <authorList>
            <person name="Lanie J.A."/>
            <person name="Ng W.-L."/>
            <person name="Kazmierczak K.M."/>
            <person name="Andrzejewski T.M."/>
            <person name="Davidsen T.M."/>
            <person name="Wayne K.J."/>
            <person name="Tettelin H."/>
            <person name="Glass J.I."/>
            <person name="Rusch D."/>
            <person name="Podicherti R."/>
            <person name="Tsui H.-C.T."/>
            <person name="Winkler M.E."/>
        </authorList>
    </citation>
    <scope>NUCLEOTIDE SEQUENCE</scope>
</reference>
<evidence type="ECO:0000256" key="1">
    <source>
        <dbReference type="ARBA" id="ARBA00004651"/>
    </source>
</evidence>
<keyword evidence="2" id="KW-1003">Cell membrane</keyword>
<comment type="subcellular location">
    <subcellularLocation>
        <location evidence="1">Cell membrane</location>
        <topology evidence="1">Multi-pass membrane protein</topology>
    </subcellularLocation>
</comment>
<proteinExistence type="predicted"/>
<evidence type="ECO:0000256" key="2">
    <source>
        <dbReference type="ARBA" id="ARBA00022475"/>
    </source>
</evidence>
<evidence type="ECO:0000256" key="6">
    <source>
        <dbReference type="SAM" id="Phobius"/>
    </source>
</evidence>
<name>A0A383F6F7_9ZZZZ</name>
<dbReference type="InterPro" id="IPR005171">
    <property type="entry name" value="Cyt_c_oxidase_su4_prok"/>
</dbReference>
<feature type="transmembrane region" description="Helical" evidence="6">
    <location>
        <begin position="12"/>
        <end position="30"/>
    </location>
</feature>
<evidence type="ECO:0000256" key="5">
    <source>
        <dbReference type="ARBA" id="ARBA00023136"/>
    </source>
</evidence>
<sequence>MTDHHKEPNYMGVFYLLAVLTVLEIGVIYLPIGKLIIGFMLVIMALVKAALVGMYFMHLKFEKRTLGMIALTPLVICTFLMFMLVPDLNRTPHQSSAQTADHSPSQ</sequence>
<feature type="transmembrane region" description="Helical" evidence="6">
    <location>
        <begin position="68"/>
        <end position="85"/>
    </location>
</feature>
<dbReference type="Pfam" id="PF03626">
    <property type="entry name" value="COX4_pro"/>
    <property type="match status" value="1"/>
</dbReference>
<evidence type="ECO:0000256" key="3">
    <source>
        <dbReference type="ARBA" id="ARBA00022692"/>
    </source>
</evidence>
<evidence type="ECO:0000313" key="7">
    <source>
        <dbReference type="EMBL" id="SVE64697.1"/>
    </source>
</evidence>
<gene>
    <name evidence="7" type="ORF">METZ01_LOCUS517551</name>
</gene>
<protein>
    <recommendedName>
        <fullName evidence="8">Caa(3)-type oxidase subunit IV</fullName>
    </recommendedName>
</protein>
<dbReference type="NCBIfam" id="TIGR02229">
    <property type="entry name" value="caa3_sub_IV"/>
    <property type="match status" value="1"/>
</dbReference>
<accession>A0A383F6F7</accession>
<dbReference type="EMBL" id="UINC01231941">
    <property type="protein sequence ID" value="SVE64697.1"/>
    <property type="molecule type" value="Genomic_DNA"/>
</dbReference>
<keyword evidence="5 6" id="KW-0472">Membrane</keyword>
<keyword evidence="4 6" id="KW-1133">Transmembrane helix</keyword>
<dbReference type="GO" id="GO:0005886">
    <property type="term" value="C:plasma membrane"/>
    <property type="evidence" value="ECO:0007669"/>
    <property type="project" value="UniProtKB-SubCell"/>
</dbReference>